<sequence length="335" mass="36317">MSTSSESVIVEAKLVDEAVEVSKPVAAENTAASDAKAEESSAFETVKESANGACASSKAADIPAVDNSESVKTNNHSTPKTESIPANKDAVNEDPSVTTEHPKDQDVQGKELTVSSEPTDKLDNTDGKDNSAAKALISAVELEDAQDSVTSTTVAADSGNCNAIPTEQTEQVAEQLSNEAPEPMDSQSQPTTSEKAAETIKEVVSEQSTSDNTPKDKPKETDEALVRDTSKEDVEIERPRVRVYGSTVSGNRTYKKQVKELFAMLEAIEVDFEYVCIAADEQAKKFVRRKALGNMTIPQIYVDDELKGFYEDAFNANEVDELYEWLGLDEEPIDY</sequence>
<feature type="region of interest" description="Disordered" evidence="2">
    <location>
        <begin position="170"/>
        <end position="231"/>
    </location>
</feature>
<protein>
    <recommendedName>
        <fullName evidence="5">Glutaredoxin domain-containing protein</fullName>
    </recommendedName>
</protein>
<dbReference type="PANTHER" id="PTHR12232">
    <property type="entry name" value="SH3 DOMAIN-BINDING GLUTAMIC ACID-RICH-LIKE PROTEIN"/>
    <property type="match status" value="1"/>
</dbReference>
<proteinExistence type="inferred from homology"/>
<dbReference type="PROSITE" id="PS51354">
    <property type="entry name" value="GLUTAREDOXIN_2"/>
    <property type="match status" value="1"/>
</dbReference>
<feature type="compositionally biased region" description="Polar residues" evidence="2">
    <location>
        <begin position="67"/>
        <end position="81"/>
    </location>
</feature>
<evidence type="ECO:0000313" key="3">
    <source>
        <dbReference type="EMBL" id="KAJ2851237.1"/>
    </source>
</evidence>
<keyword evidence="4" id="KW-1185">Reference proteome</keyword>
<dbReference type="Pfam" id="PF04908">
    <property type="entry name" value="SH3BGR"/>
    <property type="match status" value="1"/>
</dbReference>
<feature type="compositionally biased region" description="Polar residues" evidence="2">
    <location>
        <begin position="147"/>
        <end position="161"/>
    </location>
</feature>
<dbReference type="OrthoDB" id="9932926at2759"/>
<feature type="compositionally biased region" description="Basic and acidic residues" evidence="2">
    <location>
        <begin position="195"/>
        <end position="204"/>
    </location>
</feature>
<feature type="region of interest" description="Disordered" evidence="2">
    <location>
        <begin position="23"/>
        <end position="129"/>
    </location>
</feature>
<dbReference type="EMBL" id="JANBUW010000015">
    <property type="protein sequence ID" value="KAJ2851237.1"/>
    <property type="molecule type" value="Genomic_DNA"/>
</dbReference>
<feature type="compositionally biased region" description="Basic and acidic residues" evidence="2">
    <location>
        <begin position="118"/>
        <end position="129"/>
    </location>
</feature>
<dbReference type="Proteomes" id="UP001139887">
    <property type="component" value="Unassembled WGS sequence"/>
</dbReference>
<feature type="compositionally biased region" description="Basic and acidic residues" evidence="2">
    <location>
        <begin position="100"/>
        <end position="109"/>
    </location>
</feature>
<evidence type="ECO:0000313" key="4">
    <source>
        <dbReference type="Proteomes" id="UP001139887"/>
    </source>
</evidence>
<reference evidence="3" key="1">
    <citation type="submission" date="2022-07" db="EMBL/GenBank/DDBJ databases">
        <title>Phylogenomic reconstructions and comparative analyses of Kickxellomycotina fungi.</title>
        <authorList>
            <person name="Reynolds N.K."/>
            <person name="Stajich J.E."/>
            <person name="Barry K."/>
            <person name="Grigoriev I.V."/>
            <person name="Crous P."/>
            <person name="Smith M.E."/>
        </authorList>
    </citation>
    <scope>NUCLEOTIDE SEQUENCE</scope>
    <source>
        <strain evidence="3">NRRL 1566</strain>
    </source>
</reference>
<dbReference type="GO" id="GO:0005737">
    <property type="term" value="C:cytoplasm"/>
    <property type="evidence" value="ECO:0007669"/>
    <property type="project" value="TreeGrafter"/>
</dbReference>
<comment type="caution">
    <text evidence="3">The sequence shown here is derived from an EMBL/GenBank/DDBJ whole genome shotgun (WGS) entry which is preliminary data.</text>
</comment>
<dbReference type="InterPro" id="IPR006993">
    <property type="entry name" value="Glut_rich_SH3-bd"/>
</dbReference>
<comment type="similarity">
    <text evidence="1">Belongs to the SH3BGR family.</text>
</comment>
<feature type="region of interest" description="Disordered" evidence="2">
    <location>
        <begin position="142"/>
        <end position="161"/>
    </location>
</feature>
<dbReference type="InterPro" id="IPR051033">
    <property type="entry name" value="SH3BGR"/>
</dbReference>
<evidence type="ECO:0000256" key="2">
    <source>
        <dbReference type="SAM" id="MobiDB-lite"/>
    </source>
</evidence>
<dbReference type="Gene3D" id="3.40.30.10">
    <property type="entry name" value="Glutaredoxin"/>
    <property type="match status" value="1"/>
</dbReference>
<gene>
    <name evidence="3" type="ORF">IWW36_001258</name>
</gene>
<name>A0A9W8IH18_9FUNG</name>
<dbReference type="SUPFAM" id="SSF52833">
    <property type="entry name" value="Thioredoxin-like"/>
    <property type="match status" value="1"/>
</dbReference>
<accession>A0A9W8IH18</accession>
<dbReference type="PANTHER" id="PTHR12232:SF0">
    <property type="entry name" value="THIOREDOXIN DOMAIN-CONTAINING PROTEIN"/>
    <property type="match status" value="1"/>
</dbReference>
<evidence type="ECO:0008006" key="5">
    <source>
        <dbReference type="Google" id="ProtNLM"/>
    </source>
</evidence>
<organism evidence="3 4">
    <name type="scientific">Coemansia brasiliensis</name>
    <dbReference type="NCBI Taxonomy" id="2650707"/>
    <lineage>
        <taxon>Eukaryota</taxon>
        <taxon>Fungi</taxon>
        <taxon>Fungi incertae sedis</taxon>
        <taxon>Zoopagomycota</taxon>
        <taxon>Kickxellomycotina</taxon>
        <taxon>Kickxellomycetes</taxon>
        <taxon>Kickxellales</taxon>
        <taxon>Kickxellaceae</taxon>
        <taxon>Coemansia</taxon>
    </lineage>
</organism>
<feature type="compositionally biased region" description="Polar residues" evidence="2">
    <location>
        <begin position="185"/>
        <end position="194"/>
    </location>
</feature>
<evidence type="ECO:0000256" key="1">
    <source>
        <dbReference type="ARBA" id="ARBA00007764"/>
    </source>
</evidence>
<dbReference type="AlphaFoldDB" id="A0A9W8IH18"/>
<dbReference type="InterPro" id="IPR036249">
    <property type="entry name" value="Thioredoxin-like_sf"/>
</dbReference>
<feature type="compositionally biased region" description="Basic and acidic residues" evidence="2">
    <location>
        <begin position="213"/>
        <end position="231"/>
    </location>
</feature>